<name>A0A8S9RSB0_BRACR</name>
<accession>A0A8S9RSB0</accession>
<gene>
    <name evidence="1" type="ORF">F2Q69_00029863</name>
</gene>
<evidence type="ECO:0000313" key="2">
    <source>
        <dbReference type="Proteomes" id="UP000712600"/>
    </source>
</evidence>
<evidence type="ECO:0000313" key="1">
    <source>
        <dbReference type="EMBL" id="KAF3583590.1"/>
    </source>
</evidence>
<comment type="caution">
    <text evidence="1">The sequence shown here is derived from an EMBL/GenBank/DDBJ whole genome shotgun (WGS) entry which is preliminary data.</text>
</comment>
<dbReference type="EMBL" id="QGKX02000088">
    <property type="protein sequence ID" value="KAF3583590.1"/>
    <property type="molecule type" value="Genomic_DNA"/>
</dbReference>
<dbReference type="AlphaFoldDB" id="A0A8S9RSB0"/>
<proteinExistence type="predicted"/>
<dbReference type="Proteomes" id="UP000712600">
    <property type="component" value="Unassembled WGS sequence"/>
</dbReference>
<organism evidence="1 2">
    <name type="scientific">Brassica cretica</name>
    <name type="common">Mustard</name>
    <dbReference type="NCBI Taxonomy" id="69181"/>
    <lineage>
        <taxon>Eukaryota</taxon>
        <taxon>Viridiplantae</taxon>
        <taxon>Streptophyta</taxon>
        <taxon>Embryophyta</taxon>
        <taxon>Tracheophyta</taxon>
        <taxon>Spermatophyta</taxon>
        <taxon>Magnoliopsida</taxon>
        <taxon>eudicotyledons</taxon>
        <taxon>Gunneridae</taxon>
        <taxon>Pentapetalae</taxon>
        <taxon>rosids</taxon>
        <taxon>malvids</taxon>
        <taxon>Brassicales</taxon>
        <taxon>Brassicaceae</taxon>
        <taxon>Brassiceae</taxon>
        <taxon>Brassica</taxon>
    </lineage>
</organism>
<protein>
    <submittedName>
        <fullName evidence="1">Uncharacterized protein</fullName>
    </submittedName>
</protein>
<sequence>MDSEMKISSTILPSRSSNSVITGSIEIHLVSRINIVSVRADISGPSYPRLPYVSLKILSDIDTIQIIFSEITDGDRVVCLLDYLASSSCLFGPFNPLSNPFALVYHRRLRLWKLVEAFNSGIKVKIIQRFLHIEQASSTNIISYVLMYSLLFFLPLRLTPVLSLTMALTMASVETT</sequence>
<reference evidence="1" key="1">
    <citation type="submission" date="2019-12" db="EMBL/GenBank/DDBJ databases">
        <title>Genome sequencing and annotation of Brassica cretica.</title>
        <authorList>
            <person name="Studholme D.J."/>
            <person name="Sarris P."/>
        </authorList>
    </citation>
    <scope>NUCLEOTIDE SEQUENCE</scope>
    <source>
        <strain evidence="1">PFS-109/04</strain>
        <tissue evidence="1">Leaf</tissue>
    </source>
</reference>